<dbReference type="PROSITE" id="PS50127">
    <property type="entry name" value="UBC_2"/>
    <property type="match status" value="1"/>
</dbReference>
<evidence type="ECO:0000256" key="4">
    <source>
        <dbReference type="ARBA" id="ARBA00022741"/>
    </source>
</evidence>
<evidence type="ECO:0000256" key="8">
    <source>
        <dbReference type="RuleBase" id="RU362109"/>
    </source>
</evidence>
<evidence type="ECO:0000259" key="10">
    <source>
        <dbReference type="PROSITE" id="PS50127"/>
    </source>
</evidence>
<keyword evidence="2" id="KW-0597">Phosphoprotein</keyword>
<dbReference type="InterPro" id="IPR023313">
    <property type="entry name" value="UBQ-conjugating_AS"/>
</dbReference>
<sequence length="243" mass="27718">MAMQPSSSAVRALSLEYRGLQDEPVEGFCVKLLNDDNLFEWEVAIFGPPDTLYQGGYFKAHVKFPPDYPYSPPSVRFLTKVWHPNVYENGDLCISILHPPVDDPQSGELPCERWNPTQNVRTVLLSVISLLNEPNTYSPANVDASVMYRRWRDSKGKDKEYENIIRKQVMSSRVEAERDGVVVPLTQEDYCIKTKVKPDAEPVDMYDFYDDDYDIDDDDEEEEEEDLSGNEIDDGDDSGNGES</sequence>
<accession>A0A0P4WPJ6</accession>
<reference evidence="11" key="1">
    <citation type="submission" date="2015-09" db="EMBL/GenBank/DDBJ databases">
        <title>Scylla olivacea transcriptome.</title>
        <authorList>
            <person name="Ikhwanuddin M."/>
        </authorList>
    </citation>
    <scope>NUCLEOTIDE SEQUENCE</scope>
</reference>
<evidence type="ECO:0000256" key="3">
    <source>
        <dbReference type="ARBA" id="ARBA00022679"/>
    </source>
</evidence>
<dbReference type="InterPro" id="IPR000608">
    <property type="entry name" value="UBC"/>
</dbReference>
<dbReference type="PANTHER" id="PTHR24067">
    <property type="entry name" value="UBIQUITIN-CONJUGATING ENZYME E2"/>
    <property type="match status" value="1"/>
</dbReference>
<dbReference type="GO" id="GO:0005524">
    <property type="term" value="F:ATP binding"/>
    <property type="evidence" value="ECO:0007669"/>
    <property type="project" value="UniProtKB-UniRule"/>
</dbReference>
<evidence type="ECO:0000256" key="1">
    <source>
        <dbReference type="ARBA" id="ARBA00004906"/>
    </source>
</evidence>
<dbReference type="FunFam" id="3.10.110.10:FF:000009">
    <property type="entry name" value="Ubiquitin-conjugating enzyme E2 R2"/>
    <property type="match status" value="1"/>
</dbReference>
<evidence type="ECO:0000256" key="5">
    <source>
        <dbReference type="ARBA" id="ARBA00022786"/>
    </source>
</evidence>
<name>A0A0P4WPJ6_SCYOL</name>
<feature type="region of interest" description="Disordered" evidence="9">
    <location>
        <begin position="203"/>
        <end position="243"/>
    </location>
</feature>
<dbReference type="SUPFAM" id="SSF54495">
    <property type="entry name" value="UBC-like"/>
    <property type="match status" value="1"/>
</dbReference>
<keyword evidence="3" id="KW-0808">Transferase</keyword>
<keyword evidence="6 8" id="KW-0067">ATP-binding</keyword>
<dbReference type="CDD" id="cd23803">
    <property type="entry name" value="UBCc_UBE2R"/>
    <property type="match status" value="1"/>
</dbReference>
<dbReference type="InterPro" id="IPR016135">
    <property type="entry name" value="UBQ-conjugating_enzyme/RWD"/>
</dbReference>
<dbReference type="Pfam" id="PF00179">
    <property type="entry name" value="UQ_con"/>
    <property type="match status" value="1"/>
</dbReference>
<protein>
    <recommendedName>
        <fullName evidence="10">UBC core domain-containing protein</fullName>
    </recommendedName>
</protein>
<dbReference type="SMART" id="SM00212">
    <property type="entry name" value="UBCc"/>
    <property type="match status" value="1"/>
</dbReference>
<keyword evidence="4 8" id="KW-0547">Nucleotide-binding</keyword>
<organism evidence="11">
    <name type="scientific">Scylla olivacea</name>
    <name type="common">Orange mud crab</name>
    <name type="synonym">Cancer olivacea</name>
    <dbReference type="NCBI Taxonomy" id="85551"/>
    <lineage>
        <taxon>Eukaryota</taxon>
        <taxon>Metazoa</taxon>
        <taxon>Ecdysozoa</taxon>
        <taxon>Arthropoda</taxon>
        <taxon>Crustacea</taxon>
        <taxon>Multicrustacea</taxon>
        <taxon>Malacostraca</taxon>
        <taxon>Eumalacostraca</taxon>
        <taxon>Eucarida</taxon>
        <taxon>Decapoda</taxon>
        <taxon>Pleocyemata</taxon>
        <taxon>Brachyura</taxon>
        <taxon>Eubrachyura</taxon>
        <taxon>Portunoidea</taxon>
        <taxon>Portunidae</taxon>
        <taxon>Portuninae</taxon>
        <taxon>Scylla</taxon>
    </lineage>
</organism>
<dbReference type="InterPro" id="IPR050113">
    <property type="entry name" value="Ub_conjugating_enzyme"/>
</dbReference>
<feature type="domain" description="UBC core" evidence="10">
    <location>
        <begin position="8"/>
        <end position="174"/>
    </location>
</feature>
<dbReference type="GO" id="GO:0061631">
    <property type="term" value="F:ubiquitin conjugating enzyme activity"/>
    <property type="evidence" value="ECO:0007669"/>
    <property type="project" value="UniProtKB-ARBA"/>
</dbReference>
<dbReference type="AlphaFoldDB" id="A0A0P4WPJ6"/>
<evidence type="ECO:0000256" key="2">
    <source>
        <dbReference type="ARBA" id="ARBA00022553"/>
    </source>
</evidence>
<dbReference type="PROSITE" id="PS00183">
    <property type="entry name" value="UBC_1"/>
    <property type="match status" value="1"/>
</dbReference>
<evidence type="ECO:0000256" key="7">
    <source>
        <dbReference type="PROSITE-ProRule" id="PRU10133"/>
    </source>
</evidence>
<feature type="active site" description="Glycyl thioester intermediate" evidence="7">
    <location>
        <position position="93"/>
    </location>
</feature>
<keyword evidence="5 8" id="KW-0833">Ubl conjugation pathway</keyword>
<dbReference type="EMBL" id="GDRN01073412">
    <property type="protein sequence ID" value="JAI63391.1"/>
    <property type="molecule type" value="Transcribed_RNA"/>
</dbReference>
<dbReference type="Gene3D" id="3.10.110.10">
    <property type="entry name" value="Ubiquitin Conjugating Enzyme"/>
    <property type="match status" value="1"/>
</dbReference>
<evidence type="ECO:0000256" key="6">
    <source>
        <dbReference type="ARBA" id="ARBA00022840"/>
    </source>
</evidence>
<comment type="similarity">
    <text evidence="8">Belongs to the ubiquitin-conjugating enzyme family.</text>
</comment>
<proteinExistence type="inferred from homology"/>
<evidence type="ECO:0000256" key="9">
    <source>
        <dbReference type="SAM" id="MobiDB-lite"/>
    </source>
</evidence>
<evidence type="ECO:0000313" key="11">
    <source>
        <dbReference type="EMBL" id="JAI63391.1"/>
    </source>
</evidence>
<comment type="pathway">
    <text evidence="1">Protein modification; protein ubiquitination.</text>
</comment>